<reference evidence="3 4" key="1">
    <citation type="submission" date="2015-02" db="EMBL/GenBank/DDBJ databases">
        <authorList>
            <person name="Ju K.-S."/>
            <person name="Doroghazi J.R."/>
            <person name="Metcalf W."/>
        </authorList>
    </citation>
    <scope>NUCLEOTIDE SEQUENCE [LARGE SCALE GENOMIC DNA]</scope>
    <source>
        <strain evidence="3 4">NRRL B-16140</strain>
    </source>
</reference>
<evidence type="ECO:0000313" key="4">
    <source>
        <dbReference type="Proteomes" id="UP000033393"/>
    </source>
</evidence>
<comment type="caution">
    <text evidence="3">The sequence shown here is derived from an EMBL/GenBank/DDBJ whole genome shotgun (WGS) entry which is preliminary data.</text>
</comment>
<dbReference type="GO" id="GO:0004252">
    <property type="term" value="F:serine-type endopeptidase activity"/>
    <property type="evidence" value="ECO:0007669"/>
    <property type="project" value="UniProtKB-UniRule"/>
</dbReference>
<feature type="active site" description="Charge relay system" evidence="1">
    <location>
        <position position="352"/>
    </location>
</feature>
<feature type="active site" description="Charge relay system" evidence="1">
    <location>
        <position position="164"/>
    </location>
</feature>
<dbReference type="InterPro" id="IPR000209">
    <property type="entry name" value="Peptidase_S8/S53_dom"/>
</dbReference>
<keyword evidence="1" id="KW-0720">Serine protease</keyword>
<organism evidence="3 4">
    <name type="scientific">Lentzea aerocolonigenes</name>
    <name type="common">Lechevalieria aerocolonigenes</name>
    <name type="synonym">Saccharothrix aerocolonigenes</name>
    <dbReference type="NCBI Taxonomy" id="68170"/>
    <lineage>
        <taxon>Bacteria</taxon>
        <taxon>Bacillati</taxon>
        <taxon>Actinomycetota</taxon>
        <taxon>Actinomycetes</taxon>
        <taxon>Pseudonocardiales</taxon>
        <taxon>Pseudonocardiaceae</taxon>
        <taxon>Lentzea</taxon>
    </lineage>
</organism>
<dbReference type="PATRIC" id="fig|68170.10.peg.708"/>
<evidence type="ECO:0000256" key="1">
    <source>
        <dbReference type="PROSITE-ProRule" id="PRU01240"/>
    </source>
</evidence>
<sequence length="400" mass="42760">MTSAEEASQLVVDTTHLDAVQQVLDELAITSKQAGSAHAFDLTLLALTYADGEEVSDLDPVLTEVRARIGGRSGGWIPLLGKNREMSSMFGAYPQTCSHALWDPDPTTKPDGWLTGDDGRGVRIGLLDTEIFDHPDIPDHAIEAVGFDKFETQEATVPYFEEGHGVFMAGLILQQAPGATLVARAALNGRGKASAWSVVKKLEQFYTDEPDERVQLLVLASGCRTYDGKAPLIIERAVERLSRRITVVAAAGNHGATTAMTSDLGVTRHSPTWPAALPSVIAAGLPTPFTGSPSAVSYGQDYSPDLPWVTCTVDPGPAGEFVSSYLAAPEVELKTGRIGAFESGFVSWRGTSCAAAQLGGVIAAKMAKDKTDAWTAFHALTAPDGDPAIRPYEWEYRKEE</sequence>
<comment type="similarity">
    <text evidence="1">Belongs to the peptidase S8 family.</text>
</comment>
<dbReference type="InterPro" id="IPR036852">
    <property type="entry name" value="Peptidase_S8/S53_dom_sf"/>
</dbReference>
<evidence type="ECO:0000313" key="3">
    <source>
        <dbReference type="EMBL" id="KJK41255.1"/>
    </source>
</evidence>
<dbReference type="Proteomes" id="UP000033393">
    <property type="component" value="Unassembled WGS sequence"/>
</dbReference>
<dbReference type="Gene3D" id="3.40.50.200">
    <property type="entry name" value="Peptidase S8/S53 domain"/>
    <property type="match status" value="1"/>
</dbReference>
<dbReference type="CDD" id="cd00306">
    <property type="entry name" value="Peptidases_S8_S53"/>
    <property type="match status" value="1"/>
</dbReference>
<keyword evidence="1" id="KW-0645">Protease</keyword>
<accession>A0A0F0GE71</accession>
<name>A0A0F0GE71_LENAE</name>
<dbReference type="AlphaFoldDB" id="A0A0F0GE71"/>
<keyword evidence="4" id="KW-1185">Reference proteome</keyword>
<dbReference type="PROSITE" id="PS51892">
    <property type="entry name" value="SUBTILASE"/>
    <property type="match status" value="1"/>
</dbReference>
<dbReference type="GO" id="GO:0006508">
    <property type="term" value="P:proteolysis"/>
    <property type="evidence" value="ECO:0007669"/>
    <property type="project" value="UniProtKB-KW"/>
</dbReference>
<gene>
    <name evidence="3" type="ORF">UK23_39980</name>
</gene>
<keyword evidence="1" id="KW-0378">Hydrolase</keyword>
<dbReference type="EMBL" id="JYJG01000394">
    <property type="protein sequence ID" value="KJK41255.1"/>
    <property type="molecule type" value="Genomic_DNA"/>
</dbReference>
<proteinExistence type="inferred from homology"/>
<evidence type="ECO:0000259" key="2">
    <source>
        <dbReference type="Pfam" id="PF00082"/>
    </source>
</evidence>
<protein>
    <recommendedName>
        <fullName evidence="2">Peptidase S8/S53 domain-containing protein</fullName>
    </recommendedName>
</protein>
<dbReference type="SUPFAM" id="SSF52743">
    <property type="entry name" value="Subtilisin-like"/>
    <property type="match status" value="1"/>
</dbReference>
<dbReference type="Pfam" id="PF00082">
    <property type="entry name" value="Peptidase_S8"/>
    <property type="match status" value="1"/>
</dbReference>
<feature type="domain" description="Peptidase S8/S53" evidence="2">
    <location>
        <begin position="119"/>
        <end position="371"/>
    </location>
</feature>
<dbReference type="RefSeq" id="WP_045317011.1">
    <property type="nucleotide sequence ID" value="NZ_JYJG01000394.1"/>
</dbReference>
<feature type="active site" description="Charge relay system" evidence="1">
    <location>
        <position position="128"/>
    </location>
</feature>